<feature type="domain" description="HTH gntR-type" evidence="4">
    <location>
        <begin position="13"/>
        <end position="81"/>
    </location>
</feature>
<dbReference type="RefSeq" id="WP_073629244.1">
    <property type="nucleotide sequence ID" value="NZ_FRXO01000004.1"/>
</dbReference>
<protein>
    <submittedName>
        <fullName evidence="5">GntR family transcriptional regulator</fullName>
    </submittedName>
</protein>
<dbReference type="CDD" id="cd07377">
    <property type="entry name" value="WHTH_GntR"/>
    <property type="match status" value="1"/>
</dbReference>
<dbReference type="InterPro" id="IPR000524">
    <property type="entry name" value="Tscrpt_reg_HTH_GntR"/>
</dbReference>
<dbReference type="PANTHER" id="PTHR44846">
    <property type="entry name" value="MANNOSYL-D-GLYCERATE TRANSPORT/METABOLISM SYSTEM REPRESSOR MNGR-RELATED"/>
    <property type="match status" value="1"/>
</dbReference>
<sequence>MSWDQNELTSGPLPLWWQIADRLRKAIEAGDFKPGEALPSESRLNEVFGVSRTTARAALDRLEQEGLIVRRSGKGSLVLAPQVEQPLTRLSGFAEDMRQRGLTASYRTLTAGFERASAEAAEALGIAPETDAFRIYRLLIADGRPMAACLSWIPAQRLGNRTPTTGELDSGSLYAWLETHCGARIVAGSEMIEAAIADPAVADVLDIPAGSATLVARRRGVDGSGEPVEYAVVRFRADRYRFRVDLVRE</sequence>
<dbReference type="Gene3D" id="1.10.10.10">
    <property type="entry name" value="Winged helix-like DNA-binding domain superfamily/Winged helix DNA-binding domain"/>
    <property type="match status" value="1"/>
</dbReference>
<dbReference type="InterPro" id="IPR050679">
    <property type="entry name" value="Bact_HTH_transcr_reg"/>
</dbReference>
<dbReference type="STRING" id="1123029.SAMN02745172_02275"/>
<gene>
    <name evidence="5" type="ORF">SAMN02745172_02275</name>
</gene>
<dbReference type="SUPFAM" id="SSF64288">
    <property type="entry name" value="Chorismate lyase-like"/>
    <property type="match status" value="1"/>
</dbReference>
<dbReference type="SUPFAM" id="SSF46785">
    <property type="entry name" value="Winged helix' DNA-binding domain"/>
    <property type="match status" value="1"/>
</dbReference>
<dbReference type="AlphaFoldDB" id="A0A1M7ZL52"/>
<dbReference type="GO" id="GO:0003677">
    <property type="term" value="F:DNA binding"/>
    <property type="evidence" value="ECO:0007669"/>
    <property type="project" value="UniProtKB-KW"/>
</dbReference>
<proteinExistence type="predicted"/>
<evidence type="ECO:0000256" key="2">
    <source>
        <dbReference type="ARBA" id="ARBA00023125"/>
    </source>
</evidence>
<keyword evidence="3" id="KW-0804">Transcription</keyword>
<evidence type="ECO:0000313" key="5">
    <source>
        <dbReference type="EMBL" id="SHO65630.1"/>
    </source>
</evidence>
<dbReference type="GO" id="GO:0045892">
    <property type="term" value="P:negative regulation of DNA-templated transcription"/>
    <property type="evidence" value="ECO:0007669"/>
    <property type="project" value="TreeGrafter"/>
</dbReference>
<dbReference type="Pfam" id="PF00392">
    <property type="entry name" value="GntR"/>
    <property type="match status" value="1"/>
</dbReference>
<dbReference type="InterPro" id="IPR036388">
    <property type="entry name" value="WH-like_DNA-bd_sf"/>
</dbReference>
<name>A0A1M7ZL52_9HYPH</name>
<keyword evidence="6" id="KW-1185">Reference proteome</keyword>
<dbReference type="Gene3D" id="3.40.1410.10">
    <property type="entry name" value="Chorismate lyase-like"/>
    <property type="match status" value="1"/>
</dbReference>
<dbReference type="Proteomes" id="UP000186406">
    <property type="component" value="Unassembled WGS sequence"/>
</dbReference>
<dbReference type="PRINTS" id="PR00035">
    <property type="entry name" value="HTHGNTR"/>
</dbReference>
<dbReference type="InterPro" id="IPR011663">
    <property type="entry name" value="UTRA"/>
</dbReference>
<evidence type="ECO:0000256" key="1">
    <source>
        <dbReference type="ARBA" id="ARBA00023015"/>
    </source>
</evidence>
<dbReference type="SMART" id="SM00345">
    <property type="entry name" value="HTH_GNTR"/>
    <property type="match status" value="1"/>
</dbReference>
<evidence type="ECO:0000313" key="6">
    <source>
        <dbReference type="Proteomes" id="UP000186406"/>
    </source>
</evidence>
<dbReference type="GO" id="GO:0003700">
    <property type="term" value="F:DNA-binding transcription factor activity"/>
    <property type="evidence" value="ECO:0007669"/>
    <property type="project" value="InterPro"/>
</dbReference>
<evidence type="ECO:0000256" key="3">
    <source>
        <dbReference type="ARBA" id="ARBA00023163"/>
    </source>
</evidence>
<reference evidence="5 6" key="1">
    <citation type="submission" date="2016-12" db="EMBL/GenBank/DDBJ databases">
        <authorList>
            <person name="Song W.-J."/>
            <person name="Kurnit D.M."/>
        </authorList>
    </citation>
    <scope>NUCLEOTIDE SEQUENCE [LARGE SCALE GENOMIC DNA]</scope>
    <source>
        <strain evidence="5 6">DSM 19599</strain>
    </source>
</reference>
<dbReference type="Pfam" id="PF07702">
    <property type="entry name" value="UTRA"/>
    <property type="match status" value="1"/>
</dbReference>
<keyword evidence="2" id="KW-0238">DNA-binding</keyword>
<keyword evidence="1" id="KW-0805">Transcription regulation</keyword>
<organism evidence="5 6">
    <name type="scientific">Pseudoxanthobacter soli DSM 19599</name>
    <dbReference type="NCBI Taxonomy" id="1123029"/>
    <lineage>
        <taxon>Bacteria</taxon>
        <taxon>Pseudomonadati</taxon>
        <taxon>Pseudomonadota</taxon>
        <taxon>Alphaproteobacteria</taxon>
        <taxon>Hyphomicrobiales</taxon>
        <taxon>Segnochrobactraceae</taxon>
        <taxon>Pseudoxanthobacter</taxon>
    </lineage>
</organism>
<evidence type="ECO:0000259" key="4">
    <source>
        <dbReference type="PROSITE" id="PS50949"/>
    </source>
</evidence>
<dbReference type="SMART" id="SM00866">
    <property type="entry name" value="UTRA"/>
    <property type="match status" value="1"/>
</dbReference>
<accession>A0A1M7ZL52</accession>
<dbReference type="InterPro" id="IPR028978">
    <property type="entry name" value="Chorismate_lyase_/UTRA_dom_sf"/>
</dbReference>
<dbReference type="EMBL" id="FRXO01000004">
    <property type="protein sequence ID" value="SHO65630.1"/>
    <property type="molecule type" value="Genomic_DNA"/>
</dbReference>
<dbReference type="PANTHER" id="PTHR44846:SF1">
    <property type="entry name" value="MANNOSYL-D-GLYCERATE TRANSPORT_METABOLISM SYSTEM REPRESSOR MNGR-RELATED"/>
    <property type="match status" value="1"/>
</dbReference>
<dbReference type="InterPro" id="IPR036390">
    <property type="entry name" value="WH_DNA-bd_sf"/>
</dbReference>
<dbReference type="PROSITE" id="PS50949">
    <property type="entry name" value="HTH_GNTR"/>
    <property type="match status" value="1"/>
</dbReference>